<evidence type="ECO:0000313" key="2">
    <source>
        <dbReference type="Proteomes" id="UP000029558"/>
    </source>
</evidence>
<gene>
    <name evidence="1" type="ORF">KU39_2494</name>
</gene>
<protein>
    <submittedName>
        <fullName evidence="1">General glycosylation pathway protein</fullName>
    </submittedName>
</protein>
<dbReference type="RefSeq" id="WP_017376624.1">
    <property type="nucleotide sequence ID" value="NZ_CP012508.1"/>
</dbReference>
<dbReference type="EMBL" id="CP012508">
    <property type="protein sequence ID" value="ALB23670.1"/>
    <property type="molecule type" value="Genomic_DNA"/>
</dbReference>
<proteinExistence type="predicted"/>
<evidence type="ECO:0000313" key="1">
    <source>
        <dbReference type="EMBL" id="ALB23670.1"/>
    </source>
</evidence>
<accession>A0A1L6TE02</accession>
<reference evidence="1 2" key="1">
    <citation type="journal article" date="2014" name="Genome Announc.">
        <title>Comparative Genome Analysis of Two Isolates of the Fish Pathogen Piscirickettsia salmonis from Different Hosts Reveals Major Differences in Virulence-Associated Secretion Systems.</title>
        <authorList>
            <person name="Bohle H."/>
            <person name="Henriquez P."/>
            <person name="Grothusen H."/>
            <person name="Navas E."/>
            <person name="Sandoval A."/>
            <person name="Bustamante F."/>
            <person name="Bustos P."/>
            <person name="Mancilla M."/>
        </authorList>
    </citation>
    <scope>NUCLEOTIDE SEQUENCE [LARGE SCALE GENOMIC DNA]</scope>
    <source>
        <strain evidence="2">B1-32597</strain>
    </source>
</reference>
<dbReference type="AlphaFoldDB" id="A0A1L6TE02"/>
<name>A0A1L6TE02_PISSA</name>
<organism evidence="1 2">
    <name type="scientific">Piscirickettsia salmonis</name>
    <dbReference type="NCBI Taxonomy" id="1238"/>
    <lineage>
        <taxon>Bacteria</taxon>
        <taxon>Pseudomonadati</taxon>
        <taxon>Pseudomonadota</taxon>
        <taxon>Gammaproteobacteria</taxon>
        <taxon>Thiotrichales</taxon>
        <taxon>Piscirickettsiaceae</taxon>
        <taxon>Piscirickettsia</taxon>
    </lineage>
</organism>
<dbReference type="OrthoDB" id="5619718at2"/>
<sequence>MPYELKINHGNDNQDCLIIALGRVFDPVLSDVEAKERGWAEIESGILVERDFNRLQVLYLSLYFTYSNDISFKNNKLPEQAPERLEELKNSLMLLVEAIKTSSNLTKGLELIDALPENFLQQHHVILVNKEALEHRGGVGHLYLQTHHWVAQGISPQFFVQNGGHFSSVMPSLIPQGGFSDLEQGQFEHEFVELMNGPLGEATSYQLELQPELDGREELPEISYTKDQLDRDLAEYIVPDAASNFGCSDVEQGDELDDCESFVKRTKSKYEVFDTHHDRYHQLPEQHQDSLAEKYRAVRATQEQLDFEMALRLQLEEVESFKQKKPEGNIQVDGRESLLFFLQQYEDNDYCVKDCGVTPGM</sequence>
<dbReference type="Proteomes" id="UP000029558">
    <property type="component" value="Chromosome"/>
</dbReference>